<evidence type="ECO:0000256" key="1">
    <source>
        <dbReference type="ARBA" id="ARBA00004141"/>
    </source>
</evidence>
<reference evidence="8" key="1">
    <citation type="submission" date="2021-02" db="EMBL/GenBank/DDBJ databases">
        <authorList>
            <person name="Dougan E. K."/>
            <person name="Rhodes N."/>
            <person name="Thang M."/>
            <person name="Chan C."/>
        </authorList>
    </citation>
    <scope>NUCLEOTIDE SEQUENCE</scope>
</reference>
<feature type="region of interest" description="Disordered" evidence="5">
    <location>
        <begin position="391"/>
        <end position="420"/>
    </location>
</feature>
<evidence type="ECO:0000256" key="2">
    <source>
        <dbReference type="ARBA" id="ARBA00022692"/>
    </source>
</evidence>
<comment type="caution">
    <text evidence="8">The sequence shown here is derived from an EMBL/GenBank/DDBJ whole genome shotgun (WGS) entry which is preliminary data.</text>
</comment>
<keyword evidence="3 6" id="KW-1133">Transmembrane helix</keyword>
<evidence type="ECO:0000256" key="5">
    <source>
        <dbReference type="SAM" id="MobiDB-lite"/>
    </source>
</evidence>
<feature type="transmembrane region" description="Helical" evidence="6">
    <location>
        <begin position="98"/>
        <end position="119"/>
    </location>
</feature>
<dbReference type="InterPro" id="IPR013057">
    <property type="entry name" value="AA_transpt_TM"/>
</dbReference>
<feature type="compositionally biased region" description="Acidic residues" evidence="5">
    <location>
        <begin position="397"/>
        <end position="415"/>
    </location>
</feature>
<dbReference type="PANTHER" id="PTHR22950:SF461">
    <property type="entry name" value="AMINO ACID TRANSPORTER TRANSMEMBRANE DOMAIN-CONTAINING PROTEIN"/>
    <property type="match status" value="1"/>
</dbReference>
<gene>
    <name evidence="8" type="ORF">PGLA2088_LOCUS19237</name>
</gene>
<name>A0A813JF55_POLGL</name>
<feature type="transmembrane region" description="Helical" evidence="6">
    <location>
        <begin position="448"/>
        <end position="466"/>
    </location>
</feature>
<dbReference type="PANTHER" id="PTHR22950">
    <property type="entry name" value="AMINO ACID TRANSPORTER"/>
    <property type="match status" value="1"/>
</dbReference>
<feature type="transmembrane region" description="Helical" evidence="6">
    <location>
        <begin position="231"/>
        <end position="257"/>
    </location>
</feature>
<feature type="transmembrane region" description="Helical" evidence="6">
    <location>
        <begin position="38"/>
        <end position="60"/>
    </location>
</feature>
<accession>A0A813JF55</accession>
<evidence type="ECO:0000313" key="9">
    <source>
        <dbReference type="Proteomes" id="UP000626109"/>
    </source>
</evidence>
<protein>
    <recommendedName>
        <fullName evidence="7">Amino acid transporter transmembrane domain-containing protein</fullName>
    </recommendedName>
</protein>
<dbReference type="Proteomes" id="UP000626109">
    <property type="component" value="Unassembled WGS sequence"/>
</dbReference>
<keyword evidence="2 6" id="KW-0812">Transmembrane</keyword>
<feature type="transmembrane region" description="Helical" evidence="6">
    <location>
        <begin position="158"/>
        <end position="179"/>
    </location>
</feature>
<feature type="transmembrane region" description="Helical" evidence="6">
    <location>
        <begin position="125"/>
        <end position="146"/>
    </location>
</feature>
<organism evidence="8 9">
    <name type="scientific">Polarella glacialis</name>
    <name type="common">Dinoflagellate</name>
    <dbReference type="NCBI Taxonomy" id="89957"/>
    <lineage>
        <taxon>Eukaryota</taxon>
        <taxon>Sar</taxon>
        <taxon>Alveolata</taxon>
        <taxon>Dinophyceae</taxon>
        <taxon>Suessiales</taxon>
        <taxon>Suessiaceae</taxon>
        <taxon>Polarella</taxon>
    </lineage>
</organism>
<comment type="subcellular location">
    <subcellularLocation>
        <location evidence="1">Membrane</location>
        <topology evidence="1">Multi-pass membrane protein</topology>
    </subcellularLocation>
</comment>
<dbReference type="Pfam" id="PF01490">
    <property type="entry name" value="Aa_trans"/>
    <property type="match status" value="1"/>
</dbReference>
<feature type="transmembrane region" description="Helical" evidence="6">
    <location>
        <begin position="269"/>
        <end position="290"/>
    </location>
</feature>
<dbReference type="AlphaFoldDB" id="A0A813JF55"/>
<feature type="transmembrane region" description="Helical" evidence="6">
    <location>
        <begin position="343"/>
        <end position="367"/>
    </location>
</feature>
<feature type="transmembrane region" description="Helical" evidence="6">
    <location>
        <begin position="316"/>
        <end position="337"/>
    </location>
</feature>
<feature type="transmembrane region" description="Helical" evidence="6">
    <location>
        <begin position="12"/>
        <end position="32"/>
    </location>
</feature>
<feature type="transmembrane region" description="Helical" evidence="6">
    <location>
        <begin position="191"/>
        <end position="210"/>
    </location>
</feature>
<dbReference type="GO" id="GO:0015179">
    <property type="term" value="F:L-amino acid transmembrane transporter activity"/>
    <property type="evidence" value="ECO:0007669"/>
    <property type="project" value="TreeGrafter"/>
</dbReference>
<feature type="domain" description="Amino acid transporter transmembrane" evidence="7">
    <location>
        <begin position="10"/>
        <end position="374"/>
    </location>
</feature>
<evidence type="ECO:0000259" key="7">
    <source>
        <dbReference type="Pfam" id="PF01490"/>
    </source>
</evidence>
<dbReference type="EMBL" id="CAJNNW010024972">
    <property type="protein sequence ID" value="CAE8675053.1"/>
    <property type="molecule type" value="Genomic_DNA"/>
</dbReference>
<sequence length="497" mass="52579">MAGTKGLLDGTTWMAIAWLMLSDIVGTSVLTLNGVAVQLGWVLTSAFILGLFPVSLYTALIMCRTRSMLTQEAEADQSLGSMGDVAAFLFQSQRAGTAVFVAVYGYTLLGQASYLLVLGTSLQKAFFSVPLCLPTAVAIACLALLLPTFLVRKLADSVILCFVNSLIILGVVVIALVQAGQRQPVCQHTFLLAPGLSFMTALGAATNIIYSFSGQWMYFELMDTMSDPEDFVKSFVIAGPFMLTTYLTVALLGYGFGAGSGDLVASMEYGVWLQVAAALLFVHVLIVYLIKSVVLARFFHGLCRPVDVEARSLKSYLGHGSCGVGILAFGFGVSNAVPFFSQLLGIIGGLMAGPVSFLLPISFYLTALGQQLEKGRHQQLGTGGQQAELVCGGPSESNEDESQDTFESVDGDDGAGGDGGCSLGAEERHGLCHLALSALSSLPLWEKGVITVSIVFVLLTMAFGVAEEIRQVIALWDQLGGPFTCHALPAPSRPACE</sequence>
<dbReference type="GO" id="GO:0016020">
    <property type="term" value="C:membrane"/>
    <property type="evidence" value="ECO:0007669"/>
    <property type="project" value="UniProtKB-SubCell"/>
</dbReference>
<evidence type="ECO:0000256" key="4">
    <source>
        <dbReference type="ARBA" id="ARBA00023136"/>
    </source>
</evidence>
<evidence type="ECO:0000256" key="3">
    <source>
        <dbReference type="ARBA" id="ARBA00022989"/>
    </source>
</evidence>
<keyword evidence="4 6" id="KW-0472">Membrane</keyword>
<proteinExistence type="predicted"/>
<evidence type="ECO:0000313" key="8">
    <source>
        <dbReference type="EMBL" id="CAE8675053.1"/>
    </source>
</evidence>
<evidence type="ECO:0000256" key="6">
    <source>
        <dbReference type="SAM" id="Phobius"/>
    </source>
</evidence>